<feature type="region of interest" description="Disordered" evidence="1">
    <location>
        <begin position="139"/>
        <end position="220"/>
    </location>
</feature>
<dbReference type="Proteomes" id="UP000663829">
    <property type="component" value="Unassembled WGS sequence"/>
</dbReference>
<feature type="compositionally biased region" description="Polar residues" evidence="1">
    <location>
        <begin position="540"/>
        <end position="550"/>
    </location>
</feature>
<dbReference type="EMBL" id="CAJNOQ010000177">
    <property type="protein sequence ID" value="CAF0768226.1"/>
    <property type="molecule type" value="Genomic_DNA"/>
</dbReference>
<feature type="compositionally biased region" description="Polar residues" evidence="1">
    <location>
        <begin position="144"/>
        <end position="171"/>
    </location>
</feature>
<feature type="region of interest" description="Disordered" evidence="1">
    <location>
        <begin position="264"/>
        <end position="283"/>
    </location>
</feature>
<proteinExistence type="predicted"/>
<feature type="compositionally biased region" description="Low complexity" evidence="1">
    <location>
        <begin position="241"/>
        <end position="251"/>
    </location>
</feature>
<feature type="compositionally biased region" description="Basic and acidic residues" evidence="1">
    <location>
        <begin position="455"/>
        <end position="472"/>
    </location>
</feature>
<evidence type="ECO:0000313" key="4">
    <source>
        <dbReference type="Proteomes" id="UP000663829"/>
    </source>
</evidence>
<feature type="compositionally biased region" description="Low complexity" evidence="1">
    <location>
        <begin position="440"/>
        <end position="449"/>
    </location>
</feature>
<evidence type="ECO:0000256" key="1">
    <source>
        <dbReference type="SAM" id="MobiDB-lite"/>
    </source>
</evidence>
<feature type="region of interest" description="Disordered" evidence="1">
    <location>
        <begin position="501"/>
        <end position="550"/>
    </location>
</feature>
<gene>
    <name evidence="2" type="ORF">GPM918_LOCUS1776</name>
    <name evidence="3" type="ORF">SRO942_LOCUS1776</name>
</gene>
<name>A0A813QK00_9BILA</name>
<protein>
    <submittedName>
        <fullName evidence="2">Uncharacterized protein</fullName>
    </submittedName>
</protein>
<feature type="compositionally biased region" description="Basic residues" evidence="1">
    <location>
        <begin position="392"/>
        <end position="404"/>
    </location>
</feature>
<feature type="compositionally biased region" description="Low complexity" evidence="1">
    <location>
        <begin position="45"/>
        <end position="60"/>
    </location>
</feature>
<reference evidence="2" key="1">
    <citation type="submission" date="2021-02" db="EMBL/GenBank/DDBJ databases">
        <authorList>
            <person name="Nowell W R."/>
        </authorList>
    </citation>
    <scope>NUCLEOTIDE SEQUENCE</scope>
</reference>
<comment type="caution">
    <text evidence="2">The sequence shown here is derived from an EMBL/GenBank/DDBJ whole genome shotgun (WGS) entry which is preliminary data.</text>
</comment>
<dbReference type="EMBL" id="CAJOBC010000177">
    <property type="protein sequence ID" value="CAF3550041.1"/>
    <property type="molecule type" value="Genomic_DNA"/>
</dbReference>
<sequence length="654" mass="70101">MSSPPLPTATTTTTNGSVHEPDLTTSIYDTIKPTSVEINSQPSLNGNSNGNFENNTDNSTQSPSPSKHVLKLKVGGNDESNSSEKATTTNGVNGHHITPPDSIESPLEPLIVREMPKESYNSNNIVEDLVFGTSPATTTTATANVSNGDGENENNVTSTMLNPSSQNVNTDEIDHSNNNKNLGPNTSNDLGSDSGLASSSATSTPSILPSDDDTSGSSISSVKLNQSTLKNINENDSSAMSDTASITSSKTITDDTVEDHKTYVDEPKSDVDQSYGGVFQPEPSSVKDTVKVFEAALAAGSEQLPPSSTAQGKKASTMKTSSTIKDRPNTKSSNSFSSSDKTKLSKEQISPLGSSVGSSESFDTTSVASSSSATTTTPTIPVQQEQKEVKSKPSKKRPSLKKQIQHLLKIDKSSPSQNDDSHKQENVIQEEPITSSPSMTTTANKKANTLNSRNNKTDKRDKNGTDVNETKVHISPLHSPDSLNEKFDKDLSSMLTDEQKANVFKKRPSPPASSLQQQKRTSPRESVEKTQTTTTAKTTEFNMHSPTSKTIEPLEIRISNDPIFTKKKSVSPSSKLKTGGLLQQNDAVTSDKVTVTNESDGRRSGVSKLISSFQTLNNNNNNQHDNDGIDNGELEQTILVPRLQRLSTSPDKSH</sequence>
<evidence type="ECO:0000313" key="3">
    <source>
        <dbReference type="EMBL" id="CAF3550041.1"/>
    </source>
</evidence>
<accession>A0A813QK00</accession>
<feature type="compositionally biased region" description="Polar residues" evidence="1">
    <location>
        <begin position="23"/>
        <end position="44"/>
    </location>
</feature>
<feature type="region of interest" description="Disordered" evidence="1">
    <location>
        <begin position="233"/>
        <end position="253"/>
    </location>
</feature>
<feature type="region of interest" description="Disordered" evidence="1">
    <location>
        <begin position="302"/>
        <end position="486"/>
    </location>
</feature>
<feature type="compositionally biased region" description="Low complexity" evidence="1">
    <location>
        <begin position="187"/>
        <end position="220"/>
    </location>
</feature>
<keyword evidence="4" id="KW-1185">Reference proteome</keyword>
<feature type="compositionally biased region" description="Low complexity" evidence="1">
    <location>
        <begin position="350"/>
        <end position="384"/>
    </location>
</feature>
<evidence type="ECO:0000313" key="2">
    <source>
        <dbReference type="EMBL" id="CAF0768226.1"/>
    </source>
</evidence>
<feature type="region of interest" description="Disordered" evidence="1">
    <location>
        <begin position="1"/>
        <end position="105"/>
    </location>
</feature>
<organism evidence="2 4">
    <name type="scientific">Didymodactylos carnosus</name>
    <dbReference type="NCBI Taxonomy" id="1234261"/>
    <lineage>
        <taxon>Eukaryota</taxon>
        <taxon>Metazoa</taxon>
        <taxon>Spiralia</taxon>
        <taxon>Gnathifera</taxon>
        <taxon>Rotifera</taxon>
        <taxon>Eurotatoria</taxon>
        <taxon>Bdelloidea</taxon>
        <taxon>Philodinida</taxon>
        <taxon>Philodinidae</taxon>
        <taxon>Didymodactylos</taxon>
    </lineage>
</organism>
<feature type="compositionally biased region" description="Low complexity" evidence="1">
    <location>
        <begin position="529"/>
        <end position="539"/>
    </location>
</feature>
<feature type="compositionally biased region" description="Polar residues" evidence="1">
    <location>
        <begin position="78"/>
        <end position="92"/>
    </location>
</feature>
<dbReference type="Proteomes" id="UP000681722">
    <property type="component" value="Unassembled WGS sequence"/>
</dbReference>
<dbReference type="AlphaFoldDB" id="A0A813QK00"/>